<organism evidence="1 2">
    <name type="scientific">Mycena citricolor</name>
    <dbReference type="NCBI Taxonomy" id="2018698"/>
    <lineage>
        <taxon>Eukaryota</taxon>
        <taxon>Fungi</taxon>
        <taxon>Dikarya</taxon>
        <taxon>Basidiomycota</taxon>
        <taxon>Agaricomycotina</taxon>
        <taxon>Agaricomycetes</taxon>
        <taxon>Agaricomycetidae</taxon>
        <taxon>Agaricales</taxon>
        <taxon>Marasmiineae</taxon>
        <taxon>Mycenaceae</taxon>
        <taxon>Mycena</taxon>
    </lineage>
</organism>
<comment type="caution">
    <text evidence="1">The sequence shown here is derived from an EMBL/GenBank/DDBJ whole genome shotgun (WGS) entry which is preliminary data.</text>
</comment>
<gene>
    <name evidence="1" type="ORF">MYCIT1_LOCUS33641</name>
</gene>
<reference evidence="1" key="1">
    <citation type="submission" date="2023-11" db="EMBL/GenBank/DDBJ databases">
        <authorList>
            <person name="De Vega J J."/>
            <person name="De Vega J J."/>
        </authorList>
    </citation>
    <scope>NUCLEOTIDE SEQUENCE</scope>
</reference>
<dbReference type="Proteomes" id="UP001295794">
    <property type="component" value="Unassembled WGS sequence"/>
</dbReference>
<keyword evidence="2" id="KW-1185">Reference proteome</keyword>
<evidence type="ECO:0000313" key="2">
    <source>
        <dbReference type="Proteomes" id="UP001295794"/>
    </source>
</evidence>
<dbReference type="EMBL" id="CAVNYO010000447">
    <property type="protein sequence ID" value="CAK5282137.1"/>
    <property type="molecule type" value="Genomic_DNA"/>
</dbReference>
<dbReference type="AlphaFoldDB" id="A0AAD2HXP2"/>
<name>A0AAD2HXP2_9AGAR</name>
<proteinExistence type="predicted"/>
<sequence length="112" mass="12116">HFIFPSLTFGSMEAEELLLEHRIHFTALLKAITQQWDEVFPEEAPTQGRQGGVGTEGCPFGTVFASVGPFGWLNSAFALNRCALLFSGGLWGSGIGTACHSARCDWHCSKGL</sequence>
<accession>A0AAD2HXP2</accession>
<feature type="non-terminal residue" evidence="1">
    <location>
        <position position="112"/>
    </location>
</feature>
<evidence type="ECO:0000313" key="1">
    <source>
        <dbReference type="EMBL" id="CAK5282137.1"/>
    </source>
</evidence>
<protein>
    <submittedName>
        <fullName evidence="1">Uncharacterized protein</fullName>
    </submittedName>
</protein>